<organism evidence="2 3">
    <name type="scientific">Engystomops pustulosus</name>
    <name type="common">Tungara frog</name>
    <name type="synonym">Physalaemus pustulosus</name>
    <dbReference type="NCBI Taxonomy" id="76066"/>
    <lineage>
        <taxon>Eukaryota</taxon>
        <taxon>Metazoa</taxon>
        <taxon>Chordata</taxon>
        <taxon>Craniata</taxon>
        <taxon>Vertebrata</taxon>
        <taxon>Euteleostomi</taxon>
        <taxon>Amphibia</taxon>
        <taxon>Batrachia</taxon>
        <taxon>Anura</taxon>
        <taxon>Neobatrachia</taxon>
        <taxon>Hyloidea</taxon>
        <taxon>Leptodactylidae</taxon>
        <taxon>Leiuperinae</taxon>
        <taxon>Engystomops</taxon>
    </lineage>
</organism>
<feature type="region of interest" description="Disordered" evidence="1">
    <location>
        <begin position="1"/>
        <end position="56"/>
    </location>
</feature>
<dbReference type="Proteomes" id="UP000824782">
    <property type="component" value="Unassembled WGS sequence"/>
</dbReference>
<proteinExistence type="predicted"/>
<evidence type="ECO:0000313" key="3">
    <source>
        <dbReference type="Proteomes" id="UP000824782"/>
    </source>
</evidence>
<reference evidence="2" key="1">
    <citation type="thesis" date="2020" institute="ProQuest LLC" country="789 East Eisenhower Parkway, Ann Arbor, MI, USA">
        <title>Comparative Genomics and Chromosome Evolution.</title>
        <authorList>
            <person name="Mudd A.B."/>
        </authorList>
    </citation>
    <scope>NUCLEOTIDE SEQUENCE</scope>
    <source>
        <strain evidence="2">237g6f4</strain>
        <tissue evidence="2">Blood</tissue>
    </source>
</reference>
<dbReference type="AlphaFoldDB" id="A0AAV7A137"/>
<protein>
    <submittedName>
        <fullName evidence="2">Uncharacterized protein</fullName>
    </submittedName>
</protein>
<sequence length="101" mass="10850">MSFNDPLSVTTSSTKTLVGTDANDTLTTAEECNEKTSETSPLEEVEGKTPVPPSIEDTQSTVETNLEEQNMHHINANSCAHTTQRCTEVAKSVPVPMGLTI</sequence>
<accession>A0AAV7A137</accession>
<name>A0AAV7A137_ENGPU</name>
<evidence type="ECO:0000256" key="1">
    <source>
        <dbReference type="SAM" id="MobiDB-lite"/>
    </source>
</evidence>
<comment type="caution">
    <text evidence="2">The sequence shown here is derived from an EMBL/GenBank/DDBJ whole genome shotgun (WGS) entry which is preliminary data.</text>
</comment>
<dbReference type="EMBL" id="WNYA01000011">
    <property type="protein sequence ID" value="KAG8552636.1"/>
    <property type="molecule type" value="Genomic_DNA"/>
</dbReference>
<evidence type="ECO:0000313" key="2">
    <source>
        <dbReference type="EMBL" id="KAG8552636.1"/>
    </source>
</evidence>
<gene>
    <name evidence="2" type="ORF">GDO81_004617</name>
</gene>
<keyword evidence="3" id="KW-1185">Reference proteome</keyword>
<feature type="compositionally biased region" description="Low complexity" evidence="1">
    <location>
        <begin position="7"/>
        <end position="20"/>
    </location>
</feature>